<gene>
    <name evidence="1" type="ORF">AWE51_24795</name>
</gene>
<protein>
    <recommendedName>
        <fullName evidence="3">Lipoprotein</fullName>
    </recommendedName>
</protein>
<dbReference type="STRING" id="1642818.AWE51_24795"/>
<dbReference type="RefSeq" id="WP_066313619.1">
    <property type="nucleotide sequence ID" value="NZ_LQRT01000011.1"/>
</dbReference>
<proteinExistence type="predicted"/>
<evidence type="ECO:0008006" key="3">
    <source>
        <dbReference type="Google" id="ProtNLM"/>
    </source>
</evidence>
<reference evidence="1 2" key="1">
    <citation type="submission" date="2016-01" db="EMBL/GenBank/DDBJ databases">
        <title>The draft genome sequence of Aquimarina sp. RZW4-3-2.</title>
        <authorList>
            <person name="Wang Y."/>
        </authorList>
    </citation>
    <scope>NUCLEOTIDE SEQUENCE [LARGE SCALE GENOMIC DNA]</scope>
    <source>
        <strain evidence="1 2">RZW4-3-2</strain>
    </source>
</reference>
<comment type="caution">
    <text evidence="1">The sequence shown here is derived from an EMBL/GenBank/DDBJ whole genome shotgun (WGS) entry which is preliminary data.</text>
</comment>
<name>A0A163AYF2_9FLAO</name>
<dbReference type="OrthoDB" id="1114031at2"/>
<keyword evidence="2" id="KW-1185">Reference proteome</keyword>
<sequence length="275" mass="30470">MKNSILKYGLLVFISGVFVGCDTDEANDQTTEPLNQEEVELTAKVDNATEVISDTFLQIYEVEESLVKSPIHPFLPECALVTVEITNTSKEVTVDFGTEGCEVRGGNVLKGIVKMSYVSNIDASTLVINYELVDFFINEVEFEGAKTITRQRTNENGNPQYAMNLDLSITFEDGSQASRKGTKVREWIEGSFNGNWGDNVFLITGEWETNFVNGNVHSTTIVEPIRREASCKFIVSGIVNLVRTNYSGVLNYGDGVCDNKAVFTNVDGDEQEIQL</sequence>
<dbReference type="Proteomes" id="UP000076715">
    <property type="component" value="Unassembled WGS sequence"/>
</dbReference>
<dbReference type="PROSITE" id="PS51257">
    <property type="entry name" value="PROKAR_LIPOPROTEIN"/>
    <property type="match status" value="1"/>
</dbReference>
<evidence type="ECO:0000313" key="1">
    <source>
        <dbReference type="EMBL" id="KZS40895.1"/>
    </source>
</evidence>
<accession>A0A163AYF2</accession>
<dbReference type="AlphaFoldDB" id="A0A163AYF2"/>
<organism evidence="1 2">
    <name type="scientific">Aquimarina aggregata</name>
    <dbReference type="NCBI Taxonomy" id="1642818"/>
    <lineage>
        <taxon>Bacteria</taxon>
        <taxon>Pseudomonadati</taxon>
        <taxon>Bacteroidota</taxon>
        <taxon>Flavobacteriia</taxon>
        <taxon>Flavobacteriales</taxon>
        <taxon>Flavobacteriaceae</taxon>
        <taxon>Aquimarina</taxon>
    </lineage>
</organism>
<evidence type="ECO:0000313" key="2">
    <source>
        <dbReference type="Proteomes" id="UP000076715"/>
    </source>
</evidence>
<dbReference type="EMBL" id="LQRT01000011">
    <property type="protein sequence ID" value="KZS40895.1"/>
    <property type="molecule type" value="Genomic_DNA"/>
</dbReference>